<evidence type="ECO:0000256" key="3">
    <source>
        <dbReference type="ARBA" id="ARBA00023163"/>
    </source>
</evidence>
<dbReference type="AlphaFoldDB" id="A0A2A4CLW3"/>
<dbReference type="GO" id="GO:0003700">
    <property type="term" value="F:DNA-binding transcription factor activity"/>
    <property type="evidence" value="ECO:0007669"/>
    <property type="project" value="InterPro"/>
</dbReference>
<dbReference type="Gene3D" id="3.40.50.880">
    <property type="match status" value="1"/>
</dbReference>
<dbReference type="OrthoDB" id="9793400at2"/>
<organism evidence="6 7">
    <name type="scientific">Pseudothioclava arenosa</name>
    <dbReference type="NCBI Taxonomy" id="1795308"/>
    <lineage>
        <taxon>Bacteria</taxon>
        <taxon>Pseudomonadati</taxon>
        <taxon>Pseudomonadota</taxon>
        <taxon>Alphaproteobacteria</taxon>
        <taxon>Rhodobacterales</taxon>
        <taxon>Paracoccaceae</taxon>
        <taxon>Pseudothioclava</taxon>
    </lineage>
</organism>
<keyword evidence="7" id="KW-1185">Reference proteome</keyword>
<feature type="domain" description="HTH araC/xylS-type" evidence="5">
    <location>
        <begin position="240"/>
        <end position="338"/>
    </location>
</feature>
<keyword evidence="2" id="KW-0238">DNA-binding</keyword>
<dbReference type="InterPro" id="IPR018062">
    <property type="entry name" value="HTH_AraC-typ_CS"/>
</dbReference>
<evidence type="ECO:0000256" key="1">
    <source>
        <dbReference type="ARBA" id="ARBA00023015"/>
    </source>
</evidence>
<evidence type="ECO:0000256" key="4">
    <source>
        <dbReference type="SAM" id="MobiDB-lite"/>
    </source>
</evidence>
<name>A0A2A4CLW3_9RHOB</name>
<dbReference type="InterPro" id="IPR009057">
    <property type="entry name" value="Homeodomain-like_sf"/>
</dbReference>
<feature type="region of interest" description="Disordered" evidence="4">
    <location>
        <begin position="1"/>
        <end position="21"/>
    </location>
</feature>
<accession>A0A2A4CLW3</accession>
<dbReference type="SMART" id="SM00342">
    <property type="entry name" value="HTH_ARAC"/>
    <property type="match status" value="1"/>
</dbReference>
<dbReference type="InterPro" id="IPR052158">
    <property type="entry name" value="INH-QAR"/>
</dbReference>
<comment type="caution">
    <text evidence="6">The sequence shown here is derived from an EMBL/GenBank/DDBJ whole genome shotgun (WGS) entry which is preliminary data.</text>
</comment>
<evidence type="ECO:0000313" key="6">
    <source>
        <dbReference type="EMBL" id="PCD76983.1"/>
    </source>
</evidence>
<gene>
    <name evidence="6" type="ORF">CLN94_07405</name>
</gene>
<proteinExistence type="predicted"/>
<keyword evidence="1" id="KW-0805">Transcription regulation</keyword>
<dbReference type="RefSeq" id="WP_096432844.1">
    <property type="nucleotide sequence ID" value="NZ_NTJD01000004.1"/>
</dbReference>
<dbReference type="PROSITE" id="PS01124">
    <property type="entry name" value="HTH_ARAC_FAMILY_2"/>
    <property type="match status" value="1"/>
</dbReference>
<dbReference type="PANTHER" id="PTHR43130:SF3">
    <property type="entry name" value="HTH-TYPE TRANSCRIPTIONAL REGULATOR RV1931C"/>
    <property type="match status" value="1"/>
</dbReference>
<evidence type="ECO:0000259" key="5">
    <source>
        <dbReference type="PROSITE" id="PS01124"/>
    </source>
</evidence>
<dbReference type="Pfam" id="PF01965">
    <property type="entry name" value="DJ-1_PfpI"/>
    <property type="match status" value="1"/>
</dbReference>
<dbReference type="CDD" id="cd03136">
    <property type="entry name" value="GATase1_AraC_ArgR_like"/>
    <property type="match status" value="1"/>
</dbReference>
<feature type="compositionally biased region" description="Basic residues" evidence="4">
    <location>
        <begin position="1"/>
        <end position="11"/>
    </location>
</feature>
<evidence type="ECO:0000256" key="2">
    <source>
        <dbReference type="ARBA" id="ARBA00023125"/>
    </source>
</evidence>
<dbReference type="Proteomes" id="UP000243507">
    <property type="component" value="Unassembled WGS sequence"/>
</dbReference>
<sequence length="365" mass="40399">MRPAKPARKTPRPASSQGSLRVNVPAQPRRFVFLLLERFTMMAFTSAVEPLRLANQVSGAKLYDWKLASEDGAEARASNGVRLAVDMGLSDVGRDDTVLVCGGIDVVEATTKPILNWLRREARIGAGVGGLCTGAWAVAKAGLLDGKRATIHWENQDSFAEDFDEVLLTKSVFVIDGNRLTTAGGMASLDLMLRLIAREHGEALANTVADQLIYNAIRTDQDSQRLSIPTRIGVRHPKLAQVVQQMEANLEEPISPARLAEEAGMSTRQLERLFRRYLNRSPKRYYMEIRLQKARNLLMQTEMSVINVALACGFSSPSHFSKCYRAHYQTTPYRERGTSGGPHDEGALPEDLLEIGFPADFDDLE</sequence>
<dbReference type="EMBL" id="NTJD01000004">
    <property type="protein sequence ID" value="PCD76983.1"/>
    <property type="molecule type" value="Genomic_DNA"/>
</dbReference>
<dbReference type="InterPro" id="IPR002818">
    <property type="entry name" value="DJ-1/PfpI"/>
</dbReference>
<dbReference type="SUPFAM" id="SSF52317">
    <property type="entry name" value="Class I glutamine amidotransferase-like"/>
    <property type="match status" value="1"/>
</dbReference>
<dbReference type="PANTHER" id="PTHR43130">
    <property type="entry name" value="ARAC-FAMILY TRANSCRIPTIONAL REGULATOR"/>
    <property type="match status" value="1"/>
</dbReference>
<dbReference type="InterPro" id="IPR018060">
    <property type="entry name" value="HTH_AraC"/>
</dbReference>
<evidence type="ECO:0000313" key="7">
    <source>
        <dbReference type="Proteomes" id="UP000243507"/>
    </source>
</evidence>
<dbReference type="InterPro" id="IPR029062">
    <property type="entry name" value="Class_I_gatase-like"/>
</dbReference>
<dbReference type="GO" id="GO:0043565">
    <property type="term" value="F:sequence-specific DNA binding"/>
    <property type="evidence" value="ECO:0007669"/>
    <property type="project" value="InterPro"/>
</dbReference>
<dbReference type="Gene3D" id="1.10.10.60">
    <property type="entry name" value="Homeodomain-like"/>
    <property type="match status" value="1"/>
</dbReference>
<dbReference type="Pfam" id="PF12833">
    <property type="entry name" value="HTH_18"/>
    <property type="match status" value="1"/>
</dbReference>
<dbReference type="SUPFAM" id="SSF46689">
    <property type="entry name" value="Homeodomain-like"/>
    <property type="match status" value="2"/>
</dbReference>
<reference evidence="6 7" key="1">
    <citation type="submission" date="2017-09" db="EMBL/GenBank/DDBJ databases">
        <title>A multilocus sequence analysis scheme for characterization of bacteria in the genus Thioclava.</title>
        <authorList>
            <person name="Liu Y."/>
            <person name="Shao Z."/>
        </authorList>
    </citation>
    <scope>NUCLEOTIDE SEQUENCE [LARGE SCALE GENOMIC DNA]</scope>
    <source>
        <strain evidence="6 7">CAU 1312</strain>
    </source>
</reference>
<protein>
    <submittedName>
        <fullName evidence="6">AraC family transcriptional regulator</fullName>
    </submittedName>
</protein>
<dbReference type="PROSITE" id="PS00041">
    <property type="entry name" value="HTH_ARAC_FAMILY_1"/>
    <property type="match status" value="1"/>
</dbReference>
<keyword evidence="3" id="KW-0804">Transcription</keyword>